<dbReference type="EMBL" id="FNEK01000116">
    <property type="protein sequence ID" value="SDL79967.1"/>
    <property type="molecule type" value="Genomic_DNA"/>
</dbReference>
<sequence length="81" mass="9209">MVRPGLTGWSQVSGNTTLSNEEKLHLDLWYVAHRSTPFDLQILWETLGVAAFGERRREDRLAMAAQWLSAERATSFMEGSK</sequence>
<dbReference type="GO" id="GO:0016780">
    <property type="term" value="F:phosphotransferase activity, for other substituted phosphate groups"/>
    <property type="evidence" value="ECO:0007669"/>
    <property type="project" value="TreeGrafter"/>
</dbReference>
<evidence type="ECO:0000259" key="3">
    <source>
        <dbReference type="Pfam" id="PF02397"/>
    </source>
</evidence>
<dbReference type="InterPro" id="IPR003362">
    <property type="entry name" value="Bact_transf"/>
</dbReference>
<comment type="similarity">
    <text evidence="1">Belongs to the bacterial sugar transferase family.</text>
</comment>
<dbReference type="STRING" id="571298.SAMN04488026_11167"/>
<feature type="domain" description="Bacterial sugar transferase" evidence="3">
    <location>
        <begin position="2"/>
        <end position="49"/>
    </location>
</feature>
<name>A0A1G9N1G3_9RHOB</name>
<evidence type="ECO:0000313" key="4">
    <source>
        <dbReference type="EMBL" id="SDL79967.1"/>
    </source>
</evidence>
<evidence type="ECO:0000256" key="2">
    <source>
        <dbReference type="ARBA" id="ARBA00023169"/>
    </source>
</evidence>
<organism evidence="4 5">
    <name type="scientific">Aliiruegeria lutimaris</name>
    <dbReference type="NCBI Taxonomy" id="571298"/>
    <lineage>
        <taxon>Bacteria</taxon>
        <taxon>Pseudomonadati</taxon>
        <taxon>Pseudomonadota</taxon>
        <taxon>Alphaproteobacteria</taxon>
        <taxon>Rhodobacterales</taxon>
        <taxon>Roseobacteraceae</taxon>
        <taxon>Aliiruegeria</taxon>
    </lineage>
</organism>
<reference evidence="4 5" key="1">
    <citation type="submission" date="2016-10" db="EMBL/GenBank/DDBJ databases">
        <authorList>
            <person name="de Groot N.N."/>
        </authorList>
    </citation>
    <scope>NUCLEOTIDE SEQUENCE [LARGE SCALE GENOMIC DNA]</scope>
    <source>
        <strain evidence="4 5">DSM 25294</strain>
    </source>
</reference>
<dbReference type="Proteomes" id="UP000199382">
    <property type="component" value="Unassembled WGS sequence"/>
</dbReference>
<dbReference type="GO" id="GO:0000271">
    <property type="term" value="P:polysaccharide biosynthetic process"/>
    <property type="evidence" value="ECO:0007669"/>
    <property type="project" value="UniProtKB-KW"/>
</dbReference>
<protein>
    <submittedName>
        <fullName evidence="4">Sugar transferase</fullName>
    </submittedName>
</protein>
<dbReference type="AlphaFoldDB" id="A0A1G9N1G3"/>
<keyword evidence="2" id="KW-0270">Exopolysaccharide synthesis</keyword>
<evidence type="ECO:0000313" key="5">
    <source>
        <dbReference type="Proteomes" id="UP000199382"/>
    </source>
</evidence>
<evidence type="ECO:0000256" key="1">
    <source>
        <dbReference type="ARBA" id="ARBA00006464"/>
    </source>
</evidence>
<keyword evidence="5" id="KW-1185">Reference proteome</keyword>
<dbReference type="PANTHER" id="PTHR30576:SF0">
    <property type="entry name" value="UNDECAPRENYL-PHOSPHATE N-ACETYLGALACTOSAMINYL 1-PHOSPHATE TRANSFERASE-RELATED"/>
    <property type="match status" value="1"/>
</dbReference>
<keyword evidence="4" id="KW-0808">Transferase</keyword>
<gene>
    <name evidence="4" type="ORF">SAMN04488026_11167</name>
</gene>
<dbReference type="PANTHER" id="PTHR30576">
    <property type="entry name" value="COLANIC BIOSYNTHESIS UDP-GLUCOSE LIPID CARRIER TRANSFERASE"/>
    <property type="match status" value="1"/>
</dbReference>
<dbReference type="Pfam" id="PF02397">
    <property type="entry name" value="Bac_transf"/>
    <property type="match status" value="1"/>
</dbReference>
<proteinExistence type="inferred from homology"/>
<accession>A0A1G9N1G3</accession>